<accession>A0AAD6ECL1</accession>
<dbReference type="AlphaFoldDB" id="A0AAD6ECL1"/>
<protein>
    <submittedName>
        <fullName evidence="2">Uncharacterized protein</fullName>
    </submittedName>
</protein>
<dbReference type="EMBL" id="JAQJAE010000002">
    <property type="protein sequence ID" value="KAJ5608409.1"/>
    <property type="molecule type" value="Genomic_DNA"/>
</dbReference>
<proteinExistence type="predicted"/>
<evidence type="ECO:0000313" key="3">
    <source>
        <dbReference type="Proteomes" id="UP001213799"/>
    </source>
</evidence>
<keyword evidence="3" id="KW-1185">Reference proteome</keyword>
<organism evidence="2 3">
    <name type="scientific">Penicillium hordei</name>
    <dbReference type="NCBI Taxonomy" id="40994"/>
    <lineage>
        <taxon>Eukaryota</taxon>
        <taxon>Fungi</taxon>
        <taxon>Dikarya</taxon>
        <taxon>Ascomycota</taxon>
        <taxon>Pezizomycotina</taxon>
        <taxon>Eurotiomycetes</taxon>
        <taxon>Eurotiomycetidae</taxon>
        <taxon>Eurotiales</taxon>
        <taxon>Aspergillaceae</taxon>
        <taxon>Penicillium</taxon>
    </lineage>
</organism>
<evidence type="ECO:0000256" key="1">
    <source>
        <dbReference type="SAM" id="MobiDB-lite"/>
    </source>
</evidence>
<name>A0AAD6ECL1_9EURO</name>
<feature type="compositionally biased region" description="Basic and acidic residues" evidence="1">
    <location>
        <begin position="279"/>
        <end position="301"/>
    </location>
</feature>
<reference evidence="2" key="1">
    <citation type="journal article" date="2023" name="IMA Fungus">
        <title>Comparative genomic study of the Penicillium genus elucidates a diverse pangenome and 15 lateral gene transfer events.</title>
        <authorList>
            <person name="Petersen C."/>
            <person name="Sorensen T."/>
            <person name="Nielsen M.R."/>
            <person name="Sondergaard T.E."/>
            <person name="Sorensen J.L."/>
            <person name="Fitzpatrick D.A."/>
            <person name="Frisvad J.C."/>
            <person name="Nielsen K.L."/>
        </authorList>
    </citation>
    <scope>NUCLEOTIDE SEQUENCE</scope>
    <source>
        <strain evidence="2">IBT 12815</strain>
    </source>
</reference>
<gene>
    <name evidence="2" type="ORF">N7537_005028</name>
</gene>
<feature type="region of interest" description="Disordered" evidence="1">
    <location>
        <begin position="277"/>
        <end position="303"/>
    </location>
</feature>
<comment type="caution">
    <text evidence="2">The sequence shown here is derived from an EMBL/GenBank/DDBJ whole genome shotgun (WGS) entry which is preliminary data.</text>
</comment>
<evidence type="ECO:0000313" key="2">
    <source>
        <dbReference type="EMBL" id="KAJ5608409.1"/>
    </source>
</evidence>
<dbReference type="RefSeq" id="XP_056755833.1">
    <property type="nucleotide sequence ID" value="XM_056896085.1"/>
</dbReference>
<sequence>MPPRIILPRAAKPDGKSANGKRKKDVSKGDAEVSTPKKKTKMEIPQILDEELLAADLNVDYSKRRKKLRPQMPKKQQWQKVEGVITERENAPKGWNPEEPDLKSDDFESQIERCLERISENIMPHVYQHKMNEFMAKQTERNTLMATEPGLSWPVVQRLDDLKYTLAWLVEGNDVHKMVDTVKAIIVQYRLGELDWTPDFVTYWHAGVQLCLPRPFHWDEYRYTHDKCQGHEGFWVEGILGPAPGMSKTWMACQPDPRVNATMVRLSLRIPRDPAVAVKKGDNGKDGQNGKDEKDKKDDKPSPWLPSFEFPFMDDTGSTHLSLYEDDINILRNLGGDGQTYPLPRCLGVGVLYVADGRRVTSLFRELEVNMWSTDESAWMSPDWHAIPASIQPGQSTRAGADRLSGSWLRHRFYTGTCPDQSMRLWVFNYNPGIPQGQRTLPTATSAQLTAPFRSGRLHPVADFPHLDPNLATGQSLL</sequence>
<feature type="region of interest" description="Disordered" evidence="1">
    <location>
        <begin position="1"/>
        <end position="41"/>
    </location>
</feature>
<reference evidence="2" key="2">
    <citation type="submission" date="2023-01" db="EMBL/GenBank/DDBJ databases">
        <authorList>
            <person name="Petersen C."/>
        </authorList>
    </citation>
    <scope>NUCLEOTIDE SEQUENCE</scope>
    <source>
        <strain evidence="2">IBT 12815</strain>
    </source>
</reference>
<dbReference type="Proteomes" id="UP001213799">
    <property type="component" value="Unassembled WGS sequence"/>
</dbReference>
<dbReference type="GeneID" id="81586327"/>